<keyword evidence="1" id="KW-0732">Signal</keyword>
<dbReference type="InterPro" id="IPR045444">
    <property type="entry name" value="DUF6503"/>
</dbReference>
<organism evidence="2 3">
    <name type="scientific">Asprobacillus argus</name>
    <dbReference type="NCBI Taxonomy" id="3076534"/>
    <lineage>
        <taxon>Bacteria</taxon>
        <taxon>Pseudomonadati</taxon>
        <taxon>Bacteroidota</taxon>
        <taxon>Flavobacteriia</taxon>
        <taxon>Flavobacteriales</taxon>
        <taxon>Flavobacteriaceae</taxon>
        <taxon>Asprobacillus</taxon>
    </lineage>
</organism>
<accession>A0ABU3LFN6</accession>
<evidence type="ECO:0000256" key="1">
    <source>
        <dbReference type="SAM" id="SignalP"/>
    </source>
</evidence>
<dbReference type="RefSeq" id="WP_349241810.1">
    <property type="nucleotide sequence ID" value="NZ_JAVTTO010000003.1"/>
</dbReference>
<sequence length="237" mass="27670">MKKLTTLLFAFFLTSISLSQNITGPELLEKAIQFHDPKGVWETFSGKLHVSMETPNNPNRDSNIKIDLPNEFFYVKAKSGKNTTEYTVDKEKCLITFNGDATPADSIKKKYRLSCKRAELYKNYYTYLYGLPMKLKDPGTIIDTKVTKKKFKGKEYLVLKATYKKEVGKDIWYFYFDPKTYAMEVYQFYHNESKNDGEYILLSEMETINDIKMPKKRAWYMNKDAKYLGTDILKAAD</sequence>
<name>A0ABU3LFN6_9FLAO</name>
<reference evidence="2 3" key="1">
    <citation type="submission" date="2023-09" db="EMBL/GenBank/DDBJ databases">
        <title>Novel taxa isolated from Blanes Bay.</title>
        <authorList>
            <person name="Rey-Velasco X."/>
            <person name="Lucena T."/>
        </authorList>
    </citation>
    <scope>NUCLEOTIDE SEQUENCE [LARGE SCALE GENOMIC DNA]</scope>
    <source>
        <strain evidence="2 3">S356</strain>
    </source>
</reference>
<dbReference type="EMBL" id="JAVTTO010000003">
    <property type="protein sequence ID" value="MDT7832550.1"/>
    <property type="molecule type" value="Genomic_DNA"/>
</dbReference>
<keyword evidence="3" id="KW-1185">Reference proteome</keyword>
<evidence type="ECO:0000313" key="3">
    <source>
        <dbReference type="Proteomes" id="UP001257277"/>
    </source>
</evidence>
<dbReference type="Pfam" id="PF20113">
    <property type="entry name" value="DUF6503"/>
    <property type="match status" value="1"/>
</dbReference>
<proteinExistence type="predicted"/>
<feature type="signal peptide" evidence="1">
    <location>
        <begin position="1"/>
        <end position="19"/>
    </location>
</feature>
<feature type="chain" id="PRO_5046274847" evidence="1">
    <location>
        <begin position="20"/>
        <end position="237"/>
    </location>
</feature>
<gene>
    <name evidence="2" type="ORF">RQM59_09175</name>
</gene>
<protein>
    <submittedName>
        <fullName evidence="2">DUF6503 family protein</fullName>
    </submittedName>
</protein>
<comment type="caution">
    <text evidence="2">The sequence shown here is derived from an EMBL/GenBank/DDBJ whole genome shotgun (WGS) entry which is preliminary data.</text>
</comment>
<dbReference type="Proteomes" id="UP001257277">
    <property type="component" value="Unassembled WGS sequence"/>
</dbReference>
<evidence type="ECO:0000313" key="2">
    <source>
        <dbReference type="EMBL" id="MDT7832550.1"/>
    </source>
</evidence>